<evidence type="ECO:0000313" key="7">
    <source>
        <dbReference type="EMBL" id="ELU06251.1"/>
    </source>
</evidence>
<sequence>MVITVERYLMVAHPVSYHIHVTRNHVMGGITFMWLFTIVLISSFVYPFSGVQDGICILQGFFPSVWVGWFCSVFYYTIYFFLPIGMFCICYGHALVIIRRRRTAVQSHGHSTAMHRNQVNLTKTMIAVSGAFILCWAPVNTHYLLMFTEVMPHLNMTDALYRSLAYLSFINSCINPILYAFNYDDFKRGLRTMMLRIRHRGTQVAPAMSDNSGVRAMTRVSPN</sequence>
<dbReference type="PANTHER" id="PTHR45698">
    <property type="entry name" value="TRACE AMINE-ASSOCIATED RECEPTOR 19N-RELATED"/>
    <property type="match status" value="1"/>
</dbReference>
<dbReference type="OMA" id="IYISHAN"/>
<dbReference type="HOGENOM" id="CLU_009579_5_2_1"/>
<dbReference type="Gene3D" id="1.20.1070.10">
    <property type="entry name" value="Rhodopsin 7-helix transmembrane proteins"/>
    <property type="match status" value="1"/>
</dbReference>
<reference evidence="7 9" key="2">
    <citation type="journal article" date="2013" name="Nature">
        <title>Insights into bilaterian evolution from three spiralian genomes.</title>
        <authorList>
            <person name="Simakov O."/>
            <person name="Marletaz F."/>
            <person name="Cho S.J."/>
            <person name="Edsinger-Gonzales E."/>
            <person name="Havlak P."/>
            <person name="Hellsten U."/>
            <person name="Kuo D.H."/>
            <person name="Larsson T."/>
            <person name="Lv J."/>
            <person name="Arendt D."/>
            <person name="Savage R."/>
            <person name="Osoegawa K."/>
            <person name="de Jong P."/>
            <person name="Grimwood J."/>
            <person name="Chapman J.A."/>
            <person name="Shapiro H."/>
            <person name="Aerts A."/>
            <person name="Otillar R.P."/>
            <person name="Terry A.Y."/>
            <person name="Boore J.L."/>
            <person name="Grigoriev I.V."/>
            <person name="Lindberg D.R."/>
            <person name="Seaver E.C."/>
            <person name="Weisblat D.A."/>
            <person name="Putnam N.H."/>
            <person name="Rokhsar D.S."/>
        </authorList>
    </citation>
    <scope>NUCLEOTIDE SEQUENCE</scope>
    <source>
        <strain evidence="7 9">I ESC-2004</strain>
    </source>
</reference>
<accession>R7US73</accession>
<dbReference type="SUPFAM" id="SSF81321">
    <property type="entry name" value="Family A G protein-coupled receptor-like"/>
    <property type="match status" value="1"/>
</dbReference>
<evidence type="ECO:0000313" key="8">
    <source>
        <dbReference type="EnsemblMetazoa" id="CapteP97948"/>
    </source>
</evidence>
<comment type="subcellular location">
    <subcellularLocation>
        <location evidence="1">Membrane</location>
    </subcellularLocation>
</comment>
<dbReference type="PRINTS" id="PR00237">
    <property type="entry name" value="GPCRRHODOPSN"/>
</dbReference>
<gene>
    <name evidence="7" type="ORF">CAPTEDRAFT_97948</name>
</gene>
<dbReference type="STRING" id="283909.R7US73"/>
<dbReference type="GO" id="GO:0016020">
    <property type="term" value="C:membrane"/>
    <property type="evidence" value="ECO:0007669"/>
    <property type="project" value="UniProtKB-SubCell"/>
</dbReference>
<evidence type="ECO:0000259" key="6">
    <source>
        <dbReference type="PROSITE" id="PS50262"/>
    </source>
</evidence>
<dbReference type="EMBL" id="AMQN01022925">
    <property type="status" value="NOT_ANNOTATED_CDS"/>
    <property type="molecule type" value="Genomic_DNA"/>
</dbReference>
<dbReference type="PANTHER" id="PTHR45698:SF1">
    <property type="entry name" value="TRACE AMINE-ASSOCIATED RECEPTOR 13C-LIKE"/>
    <property type="match status" value="1"/>
</dbReference>
<evidence type="ECO:0000256" key="2">
    <source>
        <dbReference type="ARBA" id="ARBA00022692"/>
    </source>
</evidence>
<reference evidence="9" key="1">
    <citation type="submission" date="2012-12" db="EMBL/GenBank/DDBJ databases">
        <authorList>
            <person name="Hellsten U."/>
            <person name="Grimwood J."/>
            <person name="Chapman J.A."/>
            <person name="Shapiro H."/>
            <person name="Aerts A."/>
            <person name="Otillar R.P."/>
            <person name="Terry A.Y."/>
            <person name="Boore J.L."/>
            <person name="Simakov O."/>
            <person name="Marletaz F."/>
            <person name="Cho S.-J."/>
            <person name="Edsinger-Gonzales E."/>
            <person name="Havlak P."/>
            <person name="Kuo D.-H."/>
            <person name="Larsson T."/>
            <person name="Lv J."/>
            <person name="Arendt D."/>
            <person name="Savage R."/>
            <person name="Osoegawa K."/>
            <person name="de Jong P."/>
            <person name="Lindberg D.R."/>
            <person name="Seaver E.C."/>
            <person name="Weisblat D.A."/>
            <person name="Putnam N.H."/>
            <person name="Grigoriev I.V."/>
            <person name="Rokhsar D.S."/>
        </authorList>
    </citation>
    <scope>NUCLEOTIDE SEQUENCE</scope>
    <source>
        <strain evidence="9">I ESC-2004</strain>
    </source>
</reference>
<dbReference type="AlphaFoldDB" id="R7US73"/>
<evidence type="ECO:0000256" key="1">
    <source>
        <dbReference type="ARBA" id="ARBA00004370"/>
    </source>
</evidence>
<dbReference type="PROSITE" id="PS50262">
    <property type="entry name" value="G_PROTEIN_RECEP_F1_2"/>
    <property type="match status" value="1"/>
</dbReference>
<evidence type="ECO:0000256" key="5">
    <source>
        <dbReference type="SAM" id="Phobius"/>
    </source>
</evidence>
<keyword evidence="3 5" id="KW-1133">Transmembrane helix</keyword>
<name>R7US73_CAPTE</name>
<keyword evidence="9" id="KW-1185">Reference proteome</keyword>
<dbReference type="CDD" id="cd00637">
    <property type="entry name" value="7tm_classA_rhodopsin-like"/>
    <property type="match status" value="1"/>
</dbReference>
<organism evidence="7">
    <name type="scientific">Capitella teleta</name>
    <name type="common">Polychaete worm</name>
    <dbReference type="NCBI Taxonomy" id="283909"/>
    <lineage>
        <taxon>Eukaryota</taxon>
        <taxon>Metazoa</taxon>
        <taxon>Spiralia</taxon>
        <taxon>Lophotrochozoa</taxon>
        <taxon>Annelida</taxon>
        <taxon>Polychaeta</taxon>
        <taxon>Sedentaria</taxon>
        <taxon>Scolecida</taxon>
        <taxon>Capitellidae</taxon>
        <taxon>Capitella</taxon>
    </lineage>
</organism>
<dbReference type="EnsemblMetazoa" id="CapteT97948">
    <property type="protein sequence ID" value="CapteP97948"/>
    <property type="gene ID" value="CapteG97948"/>
</dbReference>
<dbReference type="InterPro" id="IPR017452">
    <property type="entry name" value="GPCR_Rhodpsn_7TM"/>
</dbReference>
<dbReference type="GO" id="GO:0004930">
    <property type="term" value="F:G protein-coupled receptor activity"/>
    <property type="evidence" value="ECO:0007669"/>
    <property type="project" value="InterPro"/>
</dbReference>
<dbReference type="Proteomes" id="UP000014760">
    <property type="component" value="Unassembled WGS sequence"/>
</dbReference>
<dbReference type="Pfam" id="PF00001">
    <property type="entry name" value="7tm_1"/>
    <property type="match status" value="1"/>
</dbReference>
<dbReference type="EMBL" id="KB300814">
    <property type="protein sequence ID" value="ELU06251.1"/>
    <property type="molecule type" value="Genomic_DNA"/>
</dbReference>
<dbReference type="InterPro" id="IPR000276">
    <property type="entry name" value="GPCR_Rhodpsn"/>
</dbReference>
<keyword evidence="4 5" id="KW-0472">Membrane</keyword>
<feature type="transmembrane region" description="Helical" evidence="5">
    <location>
        <begin position="26"/>
        <end position="46"/>
    </location>
</feature>
<evidence type="ECO:0000313" key="9">
    <source>
        <dbReference type="Proteomes" id="UP000014760"/>
    </source>
</evidence>
<evidence type="ECO:0000256" key="4">
    <source>
        <dbReference type="ARBA" id="ARBA00023136"/>
    </source>
</evidence>
<protein>
    <recommendedName>
        <fullName evidence="6">G-protein coupled receptors family 1 profile domain-containing protein</fullName>
    </recommendedName>
</protein>
<reference evidence="8" key="3">
    <citation type="submission" date="2015-06" db="UniProtKB">
        <authorList>
            <consortium name="EnsemblMetazoa"/>
        </authorList>
    </citation>
    <scope>IDENTIFICATION</scope>
</reference>
<proteinExistence type="predicted"/>
<dbReference type="OrthoDB" id="6106139at2759"/>
<keyword evidence="2 5" id="KW-0812">Transmembrane</keyword>
<feature type="transmembrane region" description="Helical" evidence="5">
    <location>
        <begin position="66"/>
        <end position="98"/>
    </location>
</feature>
<evidence type="ECO:0000256" key="3">
    <source>
        <dbReference type="ARBA" id="ARBA00022989"/>
    </source>
</evidence>
<feature type="transmembrane region" description="Helical" evidence="5">
    <location>
        <begin position="119"/>
        <end position="139"/>
    </location>
</feature>
<feature type="transmembrane region" description="Helical" evidence="5">
    <location>
        <begin position="159"/>
        <end position="181"/>
    </location>
</feature>
<feature type="domain" description="G-protein coupled receptors family 1 profile" evidence="6">
    <location>
        <begin position="1"/>
        <end position="179"/>
    </location>
</feature>